<dbReference type="AlphaFoldDB" id="M7XAI9"/>
<dbReference type="STRING" id="1239962.C943_01939"/>
<proteinExistence type="predicted"/>
<sequence length="66" mass="7079">MAGWGTWTLIQVIGNTIVVRVFFAVRAAISVNSKTRRCIGAEIQVISYTILVGINLVNATSLGIDS</sequence>
<dbReference type="EMBL" id="AMZY02000018">
    <property type="protein sequence ID" value="EMS31668.1"/>
    <property type="molecule type" value="Genomic_DNA"/>
</dbReference>
<protein>
    <submittedName>
        <fullName evidence="2">Uncharacterized protein</fullName>
    </submittedName>
</protein>
<evidence type="ECO:0000313" key="2">
    <source>
        <dbReference type="EMBL" id="EMS31668.1"/>
    </source>
</evidence>
<dbReference type="Proteomes" id="UP000010953">
    <property type="component" value="Unassembled WGS sequence"/>
</dbReference>
<evidence type="ECO:0000313" key="3">
    <source>
        <dbReference type="Proteomes" id="UP000010953"/>
    </source>
</evidence>
<feature type="transmembrane region" description="Helical" evidence="1">
    <location>
        <begin position="6"/>
        <end position="25"/>
    </location>
</feature>
<comment type="caution">
    <text evidence="2">The sequence shown here is derived from an EMBL/GenBank/DDBJ whole genome shotgun (WGS) entry which is preliminary data.</text>
</comment>
<keyword evidence="1" id="KW-0812">Transmembrane</keyword>
<keyword evidence="3" id="KW-1185">Reference proteome</keyword>
<dbReference type="InParanoid" id="M7XAI9"/>
<name>M7XAI9_9BACT</name>
<evidence type="ECO:0000256" key="1">
    <source>
        <dbReference type="SAM" id="Phobius"/>
    </source>
</evidence>
<gene>
    <name evidence="2" type="ORF">C943_01939</name>
</gene>
<keyword evidence="1" id="KW-0472">Membrane</keyword>
<accession>M7XAI9</accession>
<organism evidence="2 3">
    <name type="scientific">Mariniradius saccharolyticus AK6</name>
    <dbReference type="NCBI Taxonomy" id="1239962"/>
    <lineage>
        <taxon>Bacteria</taxon>
        <taxon>Pseudomonadati</taxon>
        <taxon>Bacteroidota</taxon>
        <taxon>Cytophagia</taxon>
        <taxon>Cytophagales</taxon>
        <taxon>Cyclobacteriaceae</taxon>
        <taxon>Mariniradius</taxon>
    </lineage>
</organism>
<feature type="transmembrane region" description="Helical" evidence="1">
    <location>
        <begin position="45"/>
        <end position="64"/>
    </location>
</feature>
<keyword evidence="1" id="KW-1133">Transmembrane helix</keyword>
<reference evidence="2" key="1">
    <citation type="submission" date="2013-01" db="EMBL/GenBank/DDBJ databases">
        <title>Genome assembly of Mariniradius saccharolyticus AK6.</title>
        <authorList>
            <person name="Vaidya B."/>
            <person name="Khatri I."/>
            <person name="Tanuku N.R.S."/>
            <person name="Subramanian S."/>
            <person name="Pinnaka A."/>
        </authorList>
    </citation>
    <scope>NUCLEOTIDE SEQUENCE [LARGE SCALE GENOMIC DNA]</scope>
    <source>
        <strain evidence="2">AK6</strain>
    </source>
</reference>